<dbReference type="InterPro" id="IPR009078">
    <property type="entry name" value="Ferritin-like_SF"/>
</dbReference>
<dbReference type="RefSeq" id="WP_032527076.1">
    <property type="nucleotide sequence ID" value="NZ_CP138951.1"/>
</dbReference>
<dbReference type="AlphaFoldDB" id="A0A0A2A7K0"/>
<dbReference type="Proteomes" id="UP000030445">
    <property type="component" value="Unassembled WGS sequence"/>
</dbReference>
<proteinExistence type="predicted"/>
<dbReference type="EMBL" id="JNAM01000011">
    <property type="protein sequence ID" value="KGF96816.1"/>
    <property type="molecule type" value="Genomic_DNA"/>
</dbReference>
<evidence type="ECO:0000313" key="2">
    <source>
        <dbReference type="Proteomes" id="UP000030445"/>
    </source>
</evidence>
<comment type="caution">
    <text evidence="1">The sequence shown here is derived from an EMBL/GenBank/DDBJ whole genome shotgun (WGS) entry which is preliminary data.</text>
</comment>
<dbReference type="eggNOG" id="ENOG503226M">
    <property type="taxonomic scope" value="Bacteria"/>
</dbReference>
<dbReference type="SUPFAM" id="SSF47240">
    <property type="entry name" value="Ferritin-like"/>
    <property type="match status" value="1"/>
</dbReference>
<name>A0A0A2A7K0_PROMR</name>
<gene>
    <name evidence="1" type="ORF">EU96_1453</name>
</gene>
<evidence type="ECO:0000313" key="1">
    <source>
        <dbReference type="EMBL" id="KGF96816.1"/>
    </source>
</evidence>
<evidence type="ECO:0008006" key="3">
    <source>
        <dbReference type="Google" id="ProtNLM"/>
    </source>
</evidence>
<reference evidence="2" key="1">
    <citation type="journal article" date="2014" name="Sci. Data">
        <title>Genomes of diverse isolates of the marine cyanobacterium Prochlorococcus.</title>
        <authorList>
            <person name="Biller S."/>
            <person name="Berube P."/>
            <person name="Thompson J."/>
            <person name="Kelly L."/>
            <person name="Roggensack S."/>
            <person name="Awad L."/>
            <person name="Roache-Johnson K."/>
            <person name="Ding H."/>
            <person name="Giovannoni S.J."/>
            <person name="Moore L.R."/>
            <person name="Chisholm S.W."/>
        </authorList>
    </citation>
    <scope>NUCLEOTIDE SEQUENCE [LARGE SCALE GENOMIC DNA]</scope>
    <source>
        <strain evidence="2">MIT 9302</strain>
    </source>
</reference>
<accession>A0A0A2A7K0</accession>
<organism evidence="1 2">
    <name type="scientific">Prochlorococcus marinus str. MIT 9302</name>
    <dbReference type="NCBI Taxonomy" id="74545"/>
    <lineage>
        <taxon>Bacteria</taxon>
        <taxon>Bacillati</taxon>
        <taxon>Cyanobacteriota</taxon>
        <taxon>Cyanophyceae</taxon>
        <taxon>Synechococcales</taxon>
        <taxon>Prochlorococcaceae</taxon>
        <taxon>Prochlorococcus</taxon>
    </lineage>
</organism>
<dbReference type="OrthoDB" id="539470at2"/>
<sequence>MKNIQSELPIFYETAHAELASALEMLAACKGTDTPKQALGYFMHAKDEYMHAKCFFKMLSQRGIKVSLEKAREFRFTPPSLIIKGYISNKGFLIDTMKLKDFIAFVYTNELLAKSSFENILNLVGSDTDEGKIISSIMMDELRHHGMAKKYFLKNYPALQPWQLVMYRFRETLQNKGRKLYDANLKFLDKILTPLYKGMAFVAGNMARKLNLNEFKREGKNLMEISSKSIL</sequence>
<dbReference type="STRING" id="74545.EU96_1453"/>
<protein>
    <recommendedName>
        <fullName evidence="3">Ferritin-like domain-containing protein</fullName>
    </recommendedName>
</protein>